<gene>
    <name evidence="9" type="ORF">STRIP9103_00966</name>
</gene>
<keyword evidence="3" id="KW-0964">Secreted</keyword>
<evidence type="ECO:0000256" key="8">
    <source>
        <dbReference type="SAM" id="MobiDB-lite"/>
    </source>
</evidence>
<protein>
    <recommendedName>
        <fullName evidence="11">Right handed beta helix domain-containing protein</fullName>
    </recommendedName>
</protein>
<dbReference type="InterPro" id="IPR012334">
    <property type="entry name" value="Pectin_lyas_fold"/>
</dbReference>
<keyword evidence="5" id="KW-0732">Signal</keyword>
<evidence type="ECO:0000256" key="5">
    <source>
        <dbReference type="ARBA" id="ARBA00022729"/>
    </source>
</evidence>
<feature type="compositionally biased region" description="Polar residues" evidence="8">
    <location>
        <begin position="1"/>
        <end position="24"/>
    </location>
</feature>
<sequence length="104" mass="11035">MTIENSLAYTNGTLSDGTQNSNGDRNGYKLGGSDIKVNHIVRNNTSCRSGSGDKDKIVPTPDSSNQFWMGSNGSRCPSYSGALKWSFAPDGKLVVSFGGRTVTP</sequence>
<evidence type="ECO:0000313" key="10">
    <source>
        <dbReference type="Proteomes" id="UP000010411"/>
    </source>
</evidence>
<evidence type="ECO:0008006" key="11">
    <source>
        <dbReference type="Google" id="ProtNLM"/>
    </source>
</evidence>
<evidence type="ECO:0000256" key="1">
    <source>
        <dbReference type="ARBA" id="ARBA00001913"/>
    </source>
</evidence>
<dbReference type="AlphaFoldDB" id="L1KKG1"/>
<dbReference type="Proteomes" id="UP000010411">
    <property type="component" value="Unassembled WGS sequence"/>
</dbReference>
<comment type="subcellular location">
    <subcellularLocation>
        <location evidence="2">Secreted</location>
    </subcellularLocation>
</comment>
<proteinExistence type="predicted"/>
<dbReference type="PANTHER" id="PTHR40088:SF1">
    <property type="entry name" value="PECTATE LYASE PEL9"/>
    <property type="match status" value="1"/>
</dbReference>
<dbReference type="Gene3D" id="2.160.20.10">
    <property type="entry name" value="Single-stranded right-handed beta-helix, Pectin lyase-like"/>
    <property type="match status" value="1"/>
</dbReference>
<evidence type="ECO:0000313" key="9">
    <source>
        <dbReference type="EMBL" id="EKX61271.1"/>
    </source>
</evidence>
<reference evidence="9 10" key="1">
    <citation type="submission" date="2012-11" db="EMBL/GenBank/DDBJ databases">
        <authorList>
            <person name="Huguet-Tapia J.C."/>
            <person name="Durkin A.S."/>
            <person name="Pettis G.S."/>
            <person name="Badger J.H."/>
        </authorList>
    </citation>
    <scope>NUCLEOTIDE SEQUENCE [LARGE SCALE GENOMIC DNA]</scope>
    <source>
        <strain evidence="9 10">91-03</strain>
    </source>
</reference>
<dbReference type="InterPro" id="IPR052052">
    <property type="entry name" value="Polysaccharide_Lyase_9"/>
</dbReference>
<comment type="cofactor">
    <cofactor evidence="1">
        <name>Ca(2+)</name>
        <dbReference type="ChEBI" id="CHEBI:29108"/>
    </cofactor>
</comment>
<evidence type="ECO:0000256" key="3">
    <source>
        <dbReference type="ARBA" id="ARBA00022525"/>
    </source>
</evidence>
<evidence type="ECO:0000256" key="6">
    <source>
        <dbReference type="ARBA" id="ARBA00022837"/>
    </source>
</evidence>
<keyword evidence="4" id="KW-0479">Metal-binding</keyword>
<dbReference type="GO" id="GO:0016837">
    <property type="term" value="F:carbon-oxygen lyase activity, acting on polysaccharides"/>
    <property type="evidence" value="ECO:0007669"/>
    <property type="project" value="TreeGrafter"/>
</dbReference>
<evidence type="ECO:0000256" key="2">
    <source>
        <dbReference type="ARBA" id="ARBA00004613"/>
    </source>
</evidence>
<dbReference type="EMBL" id="AEJC01000611">
    <property type="protein sequence ID" value="EKX61271.1"/>
    <property type="molecule type" value="Genomic_DNA"/>
</dbReference>
<organism evidence="9 10">
    <name type="scientific">Streptomyces ipomoeae 91-03</name>
    <dbReference type="NCBI Taxonomy" id="698759"/>
    <lineage>
        <taxon>Bacteria</taxon>
        <taxon>Bacillati</taxon>
        <taxon>Actinomycetota</taxon>
        <taxon>Actinomycetes</taxon>
        <taxon>Kitasatosporales</taxon>
        <taxon>Streptomycetaceae</taxon>
        <taxon>Streptomyces</taxon>
    </lineage>
</organism>
<feature type="region of interest" description="Disordered" evidence="8">
    <location>
        <begin position="1"/>
        <end position="30"/>
    </location>
</feature>
<dbReference type="GO" id="GO:0046872">
    <property type="term" value="F:metal ion binding"/>
    <property type="evidence" value="ECO:0007669"/>
    <property type="project" value="UniProtKB-KW"/>
</dbReference>
<evidence type="ECO:0000256" key="7">
    <source>
        <dbReference type="ARBA" id="ARBA00023239"/>
    </source>
</evidence>
<feature type="region of interest" description="Disordered" evidence="8">
    <location>
        <begin position="44"/>
        <end position="69"/>
    </location>
</feature>
<name>L1KKG1_9ACTN</name>
<keyword evidence="6" id="KW-0106">Calcium</keyword>
<keyword evidence="7" id="KW-0456">Lyase</keyword>
<dbReference type="GO" id="GO:0005576">
    <property type="term" value="C:extracellular region"/>
    <property type="evidence" value="ECO:0007669"/>
    <property type="project" value="UniProtKB-SubCell"/>
</dbReference>
<accession>L1KKG1</accession>
<keyword evidence="10" id="KW-1185">Reference proteome</keyword>
<comment type="caution">
    <text evidence="9">The sequence shown here is derived from an EMBL/GenBank/DDBJ whole genome shotgun (WGS) entry which is preliminary data.</text>
</comment>
<evidence type="ECO:0000256" key="4">
    <source>
        <dbReference type="ARBA" id="ARBA00022723"/>
    </source>
</evidence>
<dbReference type="PATRIC" id="fig|698759.3.peg.8009"/>
<dbReference type="PANTHER" id="PTHR40088">
    <property type="entry name" value="PECTATE LYASE (EUROFUNG)"/>
    <property type="match status" value="1"/>
</dbReference>